<comment type="cofactor">
    <cofactor evidence="1">
        <name>Mg(2+)</name>
        <dbReference type="ChEBI" id="CHEBI:18420"/>
    </cofactor>
</comment>
<dbReference type="Proteomes" id="UP000484164">
    <property type="component" value="Unassembled WGS sequence"/>
</dbReference>
<name>A0A6L3ZEF9_9FLAO</name>
<keyword evidence="4 8" id="KW-0808">Transferase</keyword>
<keyword evidence="6" id="KW-0812">Transmembrane</keyword>
<reference evidence="8 9" key="1">
    <citation type="submission" date="2019-10" db="EMBL/GenBank/DDBJ databases">
        <title>Genome sequence of Phaeocystidibacter marisrubri JCM30614 (type strain).</title>
        <authorList>
            <person name="Bowman J.P."/>
        </authorList>
    </citation>
    <scope>NUCLEOTIDE SEQUENCE [LARGE SCALE GENOMIC DNA]</scope>
    <source>
        <strain evidence="8 9">JCM 30614</strain>
    </source>
</reference>
<evidence type="ECO:0000256" key="3">
    <source>
        <dbReference type="ARBA" id="ARBA00022676"/>
    </source>
</evidence>
<proteinExistence type="inferred from homology"/>
<dbReference type="OrthoDB" id="9805625at2"/>
<dbReference type="PANTHER" id="PTHR48090:SF10">
    <property type="entry name" value="GLUCOSYL-3-PHOSPHOGLYCERATE SYNTHASE"/>
    <property type="match status" value="1"/>
</dbReference>
<evidence type="ECO:0000256" key="4">
    <source>
        <dbReference type="ARBA" id="ARBA00022679"/>
    </source>
</evidence>
<evidence type="ECO:0000256" key="2">
    <source>
        <dbReference type="ARBA" id="ARBA00006739"/>
    </source>
</evidence>
<keyword evidence="6" id="KW-0472">Membrane</keyword>
<feature type="transmembrane region" description="Helical" evidence="6">
    <location>
        <begin position="277"/>
        <end position="310"/>
    </location>
</feature>
<feature type="transmembrane region" description="Helical" evidence="6">
    <location>
        <begin position="331"/>
        <end position="357"/>
    </location>
</feature>
<dbReference type="InterPro" id="IPR001173">
    <property type="entry name" value="Glyco_trans_2-like"/>
</dbReference>
<evidence type="ECO:0000256" key="6">
    <source>
        <dbReference type="SAM" id="Phobius"/>
    </source>
</evidence>
<dbReference type="GO" id="GO:0016757">
    <property type="term" value="F:glycosyltransferase activity"/>
    <property type="evidence" value="ECO:0007669"/>
    <property type="project" value="UniProtKB-KW"/>
</dbReference>
<gene>
    <name evidence="8" type="ORF">F8C82_10290</name>
</gene>
<accession>A0A6L3ZEF9</accession>
<dbReference type="SUPFAM" id="SSF53448">
    <property type="entry name" value="Nucleotide-diphospho-sugar transferases"/>
    <property type="match status" value="1"/>
</dbReference>
<protein>
    <submittedName>
        <fullName evidence="8">Glycosyltransferase</fullName>
    </submittedName>
</protein>
<keyword evidence="5" id="KW-0460">Magnesium</keyword>
<feature type="domain" description="Glycosyltransferase 2-like" evidence="7">
    <location>
        <begin position="36"/>
        <end position="205"/>
    </location>
</feature>
<dbReference type="PANTHER" id="PTHR48090">
    <property type="entry name" value="UNDECAPRENYL-PHOSPHATE 4-DEOXY-4-FORMAMIDO-L-ARABINOSE TRANSFERASE-RELATED"/>
    <property type="match status" value="1"/>
</dbReference>
<evidence type="ECO:0000259" key="7">
    <source>
        <dbReference type="Pfam" id="PF00535"/>
    </source>
</evidence>
<keyword evidence="3" id="KW-0328">Glycosyltransferase</keyword>
<evidence type="ECO:0000313" key="8">
    <source>
        <dbReference type="EMBL" id="KAB2816070.1"/>
    </source>
</evidence>
<evidence type="ECO:0000256" key="1">
    <source>
        <dbReference type="ARBA" id="ARBA00001946"/>
    </source>
</evidence>
<keyword evidence="6" id="KW-1133">Transmembrane helix</keyword>
<keyword evidence="9" id="KW-1185">Reference proteome</keyword>
<dbReference type="InterPro" id="IPR050256">
    <property type="entry name" value="Glycosyltransferase_2"/>
</dbReference>
<dbReference type="EMBL" id="WBVQ01000002">
    <property type="protein sequence ID" value="KAB2816070.1"/>
    <property type="molecule type" value="Genomic_DNA"/>
</dbReference>
<evidence type="ECO:0000256" key="5">
    <source>
        <dbReference type="ARBA" id="ARBA00022842"/>
    </source>
</evidence>
<dbReference type="RefSeq" id="WP_151693499.1">
    <property type="nucleotide sequence ID" value="NZ_BMGX01000001.1"/>
</dbReference>
<dbReference type="AlphaFoldDB" id="A0A6L3ZEF9"/>
<dbReference type="Pfam" id="PF00535">
    <property type="entry name" value="Glycos_transf_2"/>
    <property type="match status" value="1"/>
</dbReference>
<evidence type="ECO:0000313" key="9">
    <source>
        <dbReference type="Proteomes" id="UP000484164"/>
    </source>
</evidence>
<comment type="similarity">
    <text evidence="2">Belongs to the glycosyltransferase 2 family.</text>
</comment>
<dbReference type="InterPro" id="IPR029044">
    <property type="entry name" value="Nucleotide-diphossugar_trans"/>
</dbReference>
<comment type="caution">
    <text evidence="8">The sequence shown here is derived from an EMBL/GenBank/DDBJ whole genome shotgun (WGS) entry which is preliminary data.</text>
</comment>
<organism evidence="8 9">
    <name type="scientific">Phaeocystidibacter marisrubri</name>
    <dbReference type="NCBI Taxonomy" id="1577780"/>
    <lineage>
        <taxon>Bacteria</taxon>
        <taxon>Pseudomonadati</taxon>
        <taxon>Bacteroidota</taxon>
        <taxon>Flavobacteriia</taxon>
        <taxon>Flavobacteriales</taxon>
        <taxon>Phaeocystidibacteraceae</taxon>
        <taxon>Phaeocystidibacter</taxon>
    </lineage>
</organism>
<dbReference type="Gene3D" id="3.90.550.10">
    <property type="entry name" value="Spore Coat Polysaccharide Biosynthesis Protein SpsA, Chain A"/>
    <property type="match status" value="1"/>
</dbReference>
<sequence>MLLPFLLILYFAFAAFLLVGFKRRKTVVNGTGEAFTVLIPFRNEGEVIAKTSKAIIERLISSPYEFEVIWINDGSEDQSVDLVRANLPKNDNRFRLSNTSGVGKKAAIEIGYCTSSHPVILTIDADVIPQAGWPKGMINPFSDKSTQMVCGDVFVLQDGGVQSSFEGIDTLSLVGSARGLTQNGWAVMCNGANLAYRKMAFEKIGGFGQHAHISSGDDVFTLQRMMAHYPDGVLFADIQELSGVYTYPQQSWKAVFRQRIRWAGKSSSYTSAKAKAVAGLIAFLSLSTVVGLVGSFFISSMLVPVLILWLGKAMVDVVLLKRFSRAYKYELPFGGMVVQSLVYPFYTAVIVVLSFFVKVEWKGRKIAA</sequence>